<dbReference type="PRINTS" id="PR00260">
    <property type="entry name" value="CHEMTRNSDUCR"/>
</dbReference>
<proteinExistence type="inferred from homology"/>
<gene>
    <name evidence="8" type="ORF">LDJ79_05805</name>
</gene>
<feature type="transmembrane region" description="Helical" evidence="5">
    <location>
        <begin position="287"/>
        <end position="311"/>
    </location>
</feature>
<dbReference type="Pfam" id="PF00672">
    <property type="entry name" value="HAMP"/>
    <property type="match status" value="1"/>
</dbReference>
<keyword evidence="2 4" id="KW-0807">Transducer</keyword>
<dbReference type="PROSITE" id="PS50111">
    <property type="entry name" value="CHEMOTAXIS_TRANSDUC_2"/>
    <property type="match status" value="1"/>
</dbReference>
<feature type="transmembrane region" description="Helical" evidence="5">
    <location>
        <begin position="20"/>
        <end position="39"/>
    </location>
</feature>
<feature type="domain" description="HAMP" evidence="7">
    <location>
        <begin position="309"/>
        <end position="361"/>
    </location>
</feature>
<keyword evidence="5" id="KW-1133">Transmembrane helix</keyword>
<accession>A0ABS7YIY2</accession>
<dbReference type="PANTHER" id="PTHR32089">
    <property type="entry name" value="METHYL-ACCEPTING CHEMOTAXIS PROTEIN MCPB"/>
    <property type="match status" value="1"/>
</dbReference>
<evidence type="ECO:0000259" key="7">
    <source>
        <dbReference type="PROSITE" id="PS50885"/>
    </source>
</evidence>
<dbReference type="EMBL" id="JAIWIU010000032">
    <property type="protein sequence ID" value="MCA2015616.1"/>
    <property type="molecule type" value="Genomic_DNA"/>
</dbReference>
<comment type="caution">
    <text evidence="8">The sequence shown here is derived from an EMBL/GenBank/DDBJ whole genome shotgun (WGS) entry which is preliminary data.</text>
</comment>
<dbReference type="Gene3D" id="1.10.287.950">
    <property type="entry name" value="Methyl-accepting chemotaxis protein"/>
    <property type="match status" value="1"/>
</dbReference>
<dbReference type="SMART" id="SM00283">
    <property type="entry name" value="MA"/>
    <property type="match status" value="1"/>
</dbReference>
<sequence length="638" mass="70253">MSSLIKLIENLTVSKKLSYGFGLVLILTIVVSISGHMSITRVNNSALQLKTISDLNTLVASAKVNFTLYLLNGNSDDKALVYKQLEQFKNTLSKNKSLFTSPSDLKTVNDLIDETSSLVTQIDTLFSYKDGMEKDEQDLMNLSDQALDKIANALTLMSADDINLIDEDRNSATIALFSLSQYINEINQYVDNPAGGVDKHRVDQMKTGLNRLNALSFIAKRKLGLDYFNQFILDFDQEAKDYNHAYEQTAEINKQVEQQGLVVIGGVSTLVQHLAQAQESKSENAKLLITTISISVLVIGALLAWLISYVITKPLHDTVDYANSVAQGHLQEAVQTTRKDELGLLQNSMATMSGMLRQMINEIIELAEQVSAATTQTSVLTKNTSDRMLNQQQESEQVSTAINEMSATVHEVAKHAEQASVSTQEAAQVVKHGHELVHETAIQMRSLVDNINQSSISMHQLKEFSDEVGNILEVINTVAEQTNLLALNAAIEAARAGESGRGFAVVADEVRNLASRTHQSIQEVETLIDRLQKGADESLELMKASQTYSESTLQRSHELTASFEQISSVMAQVEDMGIQIATSSEEQSLVSEEISRSMVKVNDITQQSARDADETKGAIESLATQANQLQTLTRRFSL</sequence>
<keyword evidence="5" id="KW-0472">Membrane</keyword>
<comment type="subcellular location">
    <subcellularLocation>
        <location evidence="1">Membrane</location>
    </subcellularLocation>
</comment>
<evidence type="ECO:0000313" key="8">
    <source>
        <dbReference type="EMBL" id="MCA2015616.1"/>
    </source>
</evidence>
<reference evidence="9" key="1">
    <citation type="submission" date="2023-07" db="EMBL/GenBank/DDBJ databases">
        <title>Molecular identification of indigenous halophilic bacteria isolated from red sea cost, biodegradation of synthetic dyes and assessment of degraded metabolite toxicity.</title>
        <authorList>
            <person name="Chaieb K."/>
            <person name="Altayb H.N."/>
        </authorList>
    </citation>
    <scope>NUCLEOTIDE SEQUENCE [LARGE SCALE GENOMIC DNA]</scope>
    <source>
        <strain evidence="9">K20</strain>
    </source>
</reference>
<feature type="domain" description="Methyl-accepting transducer" evidence="6">
    <location>
        <begin position="366"/>
        <end position="602"/>
    </location>
</feature>
<dbReference type="InterPro" id="IPR004089">
    <property type="entry name" value="MCPsignal_dom"/>
</dbReference>
<dbReference type="SUPFAM" id="SSF58104">
    <property type="entry name" value="Methyl-accepting chemotaxis protein (MCP) signaling domain"/>
    <property type="match status" value="1"/>
</dbReference>
<dbReference type="RefSeq" id="WP_225249917.1">
    <property type="nucleotide sequence ID" value="NZ_JAIWIU010000032.1"/>
</dbReference>
<evidence type="ECO:0000256" key="4">
    <source>
        <dbReference type="PROSITE-ProRule" id="PRU00284"/>
    </source>
</evidence>
<dbReference type="Proteomes" id="UP001199044">
    <property type="component" value="Unassembled WGS sequence"/>
</dbReference>
<dbReference type="PROSITE" id="PS50885">
    <property type="entry name" value="HAMP"/>
    <property type="match status" value="1"/>
</dbReference>
<dbReference type="Gene3D" id="6.10.340.10">
    <property type="match status" value="1"/>
</dbReference>
<name>A0ABS7YIY2_9VIBR</name>
<protein>
    <submittedName>
        <fullName evidence="8">Methyl-accepting chemotaxis protein</fullName>
    </submittedName>
</protein>
<dbReference type="PANTHER" id="PTHR32089:SF120">
    <property type="entry name" value="METHYL-ACCEPTING CHEMOTAXIS PROTEIN TLPQ"/>
    <property type="match status" value="1"/>
</dbReference>
<dbReference type="InterPro" id="IPR004090">
    <property type="entry name" value="Chemotax_Me-accpt_rcpt"/>
</dbReference>
<evidence type="ECO:0000256" key="3">
    <source>
        <dbReference type="ARBA" id="ARBA00029447"/>
    </source>
</evidence>
<evidence type="ECO:0000256" key="1">
    <source>
        <dbReference type="ARBA" id="ARBA00004370"/>
    </source>
</evidence>
<dbReference type="InterPro" id="IPR003660">
    <property type="entry name" value="HAMP_dom"/>
</dbReference>
<dbReference type="Pfam" id="PF00015">
    <property type="entry name" value="MCPsignal"/>
    <property type="match status" value="1"/>
</dbReference>
<keyword evidence="5" id="KW-0812">Transmembrane</keyword>
<dbReference type="CDD" id="cd06225">
    <property type="entry name" value="HAMP"/>
    <property type="match status" value="1"/>
</dbReference>
<evidence type="ECO:0000259" key="6">
    <source>
        <dbReference type="PROSITE" id="PS50111"/>
    </source>
</evidence>
<comment type="similarity">
    <text evidence="3">Belongs to the methyl-accepting chemotaxis (MCP) protein family.</text>
</comment>
<dbReference type="CDD" id="cd11386">
    <property type="entry name" value="MCP_signal"/>
    <property type="match status" value="1"/>
</dbReference>
<organism evidence="8 9">
    <name type="scientific">Vibrio tritonius</name>
    <dbReference type="NCBI Taxonomy" id="1435069"/>
    <lineage>
        <taxon>Bacteria</taxon>
        <taxon>Pseudomonadati</taxon>
        <taxon>Pseudomonadota</taxon>
        <taxon>Gammaproteobacteria</taxon>
        <taxon>Vibrionales</taxon>
        <taxon>Vibrionaceae</taxon>
        <taxon>Vibrio</taxon>
    </lineage>
</organism>
<evidence type="ECO:0000256" key="2">
    <source>
        <dbReference type="ARBA" id="ARBA00023224"/>
    </source>
</evidence>
<evidence type="ECO:0000313" key="9">
    <source>
        <dbReference type="Proteomes" id="UP001199044"/>
    </source>
</evidence>
<evidence type="ECO:0000256" key="5">
    <source>
        <dbReference type="SAM" id="Phobius"/>
    </source>
</evidence>
<keyword evidence="9" id="KW-1185">Reference proteome</keyword>
<dbReference type="SMART" id="SM00304">
    <property type="entry name" value="HAMP"/>
    <property type="match status" value="1"/>
</dbReference>